<dbReference type="Proteomes" id="UP000270094">
    <property type="component" value="Unassembled WGS sequence"/>
</dbReference>
<proteinExistence type="predicted"/>
<dbReference type="AlphaFoldDB" id="A0A3P7LDA1"/>
<gene>
    <name evidence="1" type="ORF">SVUK_LOCUS12300</name>
</gene>
<organism evidence="1 2">
    <name type="scientific">Strongylus vulgaris</name>
    <name type="common">Blood worm</name>
    <dbReference type="NCBI Taxonomy" id="40348"/>
    <lineage>
        <taxon>Eukaryota</taxon>
        <taxon>Metazoa</taxon>
        <taxon>Ecdysozoa</taxon>
        <taxon>Nematoda</taxon>
        <taxon>Chromadorea</taxon>
        <taxon>Rhabditida</taxon>
        <taxon>Rhabditina</taxon>
        <taxon>Rhabditomorpha</taxon>
        <taxon>Strongyloidea</taxon>
        <taxon>Strongylidae</taxon>
        <taxon>Strongylus</taxon>
    </lineage>
</organism>
<evidence type="ECO:0000313" key="1">
    <source>
        <dbReference type="EMBL" id="VDM77302.1"/>
    </source>
</evidence>
<dbReference type="EMBL" id="UYYB01098898">
    <property type="protein sequence ID" value="VDM77302.1"/>
    <property type="molecule type" value="Genomic_DNA"/>
</dbReference>
<protein>
    <submittedName>
        <fullName evidence="1">Uncharacterized protein</fullName>
    </submittedName>
</protein>
<reference evidence="1 2" key="1">
    <citation type="submission" date="2018-11" db="EMBL/GenBank/DDBJ databases">
        <authorList>
            <consortium name="Pathogen Informatics"/>
        </authorList>
    </citation>
    <scope>NUCLEOTIDE SEQUENCE [LARGE SCALE GENOMIC DNA]</scope>
</reference>
<evidence type="ECO:0000313" key="2">
    <source>
        <dbReference type="Proteomes" id="UP000270094"/>
    </source>
</evidence>
<accession>A0A3P7LDA1</accession>
<sequence>MILYYRLIVGVTLGFELRSTAEVHAPSESPKLRRFGVSSFTDAQEGPAKSAIFWLNRSLGGSLFHIGQRTCGKSFVHPSKAAKFGEVLLSVQRKRKESPAYWITGPLRLRMSKKLRPVPGFTERHGFWTKGHSEKNSP</sequence>
<keyword evidence="2" id="KW-1185">Reference proteome</keyword>
<name>A0A3P7LDA1_STRVU</name>